<reference evidence="1" key="2">
    <citation type="journal article" date="2022" name="Microbiol. Resour. Announc.">
        <title>Metagenome Sequencing to Explore Phylogenomics of Terrestrial Cyanobacteria.</title>
        <authorList>
            <person name="Ward R.D."/>
            <person name="Stajich J.E."/>
            <person name="Johansen J.R."/>
            <person name="Huntemann M."/>
            <person name="Clum A."/>
            <person name="Foster B."/>
            <person name="Foster B."/>
            <person name="Roux S."/>
            <person name="Palaniappan K."/>
            <person name="Varghese N."/>
            <person name="Mukherjee S."/>
            <person name="Reddy T.B.K."/>
            <person name="Daum C."/>
            <person name="Copeland A."/>
            <person name="Chen I.A."/>
            <person name="Ivanova N.N."/>
            <person name="Kyrpides N.C."/>
            <person name="Shapiro N."/>
            <person name="Eloe-Fadrosh E.A."/>
            <person name="Pietrasiak N."/>
        </authorList>
    </citation>
    <scope>NUCLEOTIDE SEQUENCE</scope>
    <source>
        <strain evidence="1">GSE-TBD4-15B</strain>
    </source>
</reference>
<dbReference type="InterPro" id="IPR014951">
    <property type="entry name" value="DUF1822"/>
</dbReference>
<sequence>MIATTSISPKAASPVWRNAAVAGSLSEFAPHVVYALSRETMSRETISREIMSYPTEPARMFLPIPAADRQQALEFAAGQVTATARQQAYANRLALLVTQRYLDLLEIESAPQPQNPTTQLSASLSTLYIPEAKGQLECRAVAASAQKCHIPEEAWANRLGLVVVQLNETATLGTLLGFAPELRVSELPLSYLQPLEALLDQITPPVWNLSQWMTGQLGRGWELLQQVTDPVSPPAWSYRSTRFRHQTEQELAQIIQTPRSEEERWDAAERLHQLNPQHPDSGLWAIDLALQIADQSLSLMVAILTVPQGKAILLRLHPAAGSHLPQGLSLTGRSEGATLFELLARPESRGLQYYFLADPGDQFQIEIGLGAARLTEHFVV</sequence>
<proteinExistence type="predicted"/>
<evidence type="ECO:0000313" key="1">
    <source>
        <dbReference type="EMBL" id="MBW4464224.1"/>
    </source>
</evidence>
<accession>A0A951P7K0</accession>
<comment type="caution">
    <text evidence="1">The sequence shown here is derived from an EMBL/GenBank/DDBJ whole genome shotgun (WGS) entry which is preliminary data.</text>
</comment>
<gene>
    <name evidence="1" type="ORF">KME07_02135</name>
</gene>
<organism evidence="1 2">
    <name type="scientific">Pegethrix bostrychoides GSE-TBD4-15B</name>
    <dbReference type="NCBI Taxonomy" id="2839662"/>
    <lineage>
        <taxon>Bacteria</taxon>
        <taxon>Bacillati</taxon>
        <taxon>Cyanobacteriota</taxon>
        <taxon>Cyanophyceae</taxon>
        <taxon>Oculatellales</taxon>
        <taxon>Oculatellaceae</taxon>
        <taxon>Pegethrix</taxon>
    </lineage>
</organism>
<dbReference type="EMBL" id="JAHHHV010000008">
    <property type="protein sequence ID" value="MBW4464224.1"/>
    <property type="molecule type" value="Genomic_DNA"/>
</dbReference>
<protein>
    <submittedName>
        <fullName evidence="1">DUF1822 family protein</fullName>
    </submittedName>
</protein>
<dbReference type="AlphaFoldDB" id="A0A951P7K0"/>
<evidence type="ECO:0000313" key="2">
    <source>
        <dbReference type="Proteomes" id="UP000707356"/>
    </source>
</evidence>
<dbReference type="Proteomes" id="UP000707356">
    <property type="component" value="Unassembled WGS sequence"/>
</dbReference>
<dbReference type="Pfam" id="PF08852">
    <property type="entry name" value="DUF1822"/>
    <property type="match status" value="1"/>
</dbReference>
<name>A0A951P7K0_9CYAN</name>
<reference evidence="1" key="1">
    <citation type="submission" date="2021-05" db="EMBL/GenBank/DDBJ databases">
        <authorList>
            <person name="Pietrasiak N."/>
            <person name="Ward R."/>
            <person name="Stajich J.E."/>
            <person name="Kurbessoian T."/>
        </authorList>
    </citation>
    <scope>NUCLEOTIDE SEQUENCE</scope>
    <source>
        <strain evidence="1">GSE-TBD4-15B</strain>
    </source>
</reference>